<dbReference type="EMBL" id="KZ613969">
    <property type="protein sequence ID" value="PMD30139.1"/>
    <property type="molecule type" value="Genomic_DNA"/>
</dbReference>
<keyword evidence="3" id="KW-1185">Reference proteome</keyword>
<dbReference type="Proteomes" id="UP000235786">
    <property type="component" value="Unassembled WGS sequence"/>
</dbReference>
<protein>
    <submittedName>
        <fullName evidence="2">Uncharacterized protein</fullName>
    </submittedName>
</protein>
<proteinExistence type="predicted"/>
<reference evidence="2 3" key="1">
    <citation type="submission" date="2016-04" db="EMBL/GenBank/DDBJ databases">
        <title>A degradative enzymes factory behind the ericoid mycorrhizal symbiosis.</title>
        <authorList>
            <consortium name="DOE Joint Genome Institute"/>
            <person name="Martino E."/>
            <person name="Morin E."/>
            <person name="Grelet G."/>
            <person name="Kuo A."/>
            <person name="Kohler A."/>
            <person name="Daghino S."/>
            <person name="Barry K."/>
            <person name="Choi C."/>
            <person name="Cichocki N."/>
            <person name="Clum A."/>
            <person name="Copeland A."/>
            <person name="Hainaut M."/>
            <person name="Haridas S."/>
            <person name="Labutti K."/>
            <person name="Lindquist E."/>
            <person name="Lipzen A."/>
            <person name="Khouja H.-R."/>
            <person name="Murat C."/>
            <person name="Ohm R."/>
            <person name="Olson A."/>
            <person name="Spatafora J."/>
            <person name="Veneault-Fourrey C."/>
            <person name="Henrissat B."/>
            <person name="Grigoriev I."/>
            <person name="Martin F."/>
            <person name="Perotto S."/>
        </authorList>
    </citation>
    <scope>NUCLEOTIDE SEQUENCE [LARGE SCALE GENOMIC DNA]</scope>
    <source>
        <strain evidence="2 3">F</strain>
    </source>
</reference>
<evidence type="ECO:0000313" key="3">
    <source>
        <dbReference type="Proteomes" id="UP000235786"/>
    </source>
</evidence>
<accession>A0A2J6QV54</accession>
<name>A0A2J6QV54_HYAVF</name>
<dbReference type="AlphaFoldDB" id="A0A2J6QV54"/>
<evidence type="ECO:0000313" key="2">
    <source>
        <dbReference type="EMBL" id="PMD30139.1"/>
    </source>
</evidence>
<organism evidence="2 3">
    <name type="scientific">Hyaloscypha variabilis (strain UAMH 11265 / GT02V1 / F)</name>
    <name type="common">Meliniomyces variabilis</name>
    <dbReference type="NCBI Taxonomy" id="1149755"/>
    <lineage>
        <taxon>Eukaryota</taxon>
        <taxon>Fungi</taxon>
        <taxon>Dikarya</taxon>
        <taxon>Ascomycota</taxon>
        <taxon>Pezizomycotina</taxon>
        <taxon>Leotiomycetes</taxon>
        <taxon>Helotiales</taxon>
        <taxon>Hyaloscyphaceae</taxon>
        <taxon>Hyaloscypha</taxon>
        <taxon>Hyaloscypha variabilis</taxon>
    </lineage>
</organism>
<evidence type="ECO:0000256" key="1">
    <source>
        <dbReference type="SAM" id="MobiDB-lite"/>
    </source>
</evidence>
<sequence>MHLSSWLTGCGAPVFWHPAKIQLSAKYPSAQKQIPPKTPPHDGTPTASVQFSDSHATKLQSHHLFTPLPIRSLLDYKGYQAAHNYMVRLSRPQRLSYDERVVIDKKLVRKLNDTLIVAEVQFPILLSRVDLTDEAPRQFTNFEIEEPDHVRGVGWWSRLEFHQFIKRGKRLAKLLARWEYCIISWNYGYVDLEELRLGKREELKQSACFVLLKSLATVGIILRVVEVLV</sequence>
<gene>
    <name evidence="2" type="ORF">L207DRAFT_538316</name>
</gene>
<feature type="region of interest" description="Disordered" evidence="1">
    <location>
        <begin position="27"/>
        <end position="52"/>
    </location>
</feature>